<keyword evidence="3" id="KW-0378">Hydrolase</keyword>
<feature type="chain" id="PRO_5017332666" evidence="1">
    <location>
        <begin position="34"/>
        <end position="234"/>
    </location>
</feature>
<evidence type="ECO:0000313" key="4">
    <source>
        <dbReference type="Proteomes" id="UP000265742"/>
    </source>
</evidence>
<dbReference type="GO" id="GO:0016787">
    <property type="term" value="F:hydrolase activity"/>
    <property type="evidence" value="ECO:0007669"/>
    <property type="project" value="UniProtKB-KW"/>
</dbReference>
<organism evidence="3 4">
    <name type="scientific">Amnibacterium setariae</name>
    <dbReference type="NCBI Taxonomy" id="2306585"/>
    <lineage>
        <taxon>Bacteria</taxon>
        <taxon>Bacillati</taxon>
        <taxon>Actinomycetota</taxon>
        <taxon>Actinomycetes</taxon>
        <taxon>Micrococcales</taxon>
        <taxon>Microbacteriaceae</taxon>
        <taxon>Amnibacterium</taxon>
    </lineage>
</organism>
<dbReference type="RefSeq" id="WP_119481423.1">
    <property type="nucleotide sequence ID" value="NZ_QXTG01000001.1"/>
</dbReference>
<accession>A0A3A1U3E0</accession>
<gene>
    <name evidence="3" type="ORF">D1781_06730</name>
</gene>
<dbReference type="Pfam" id="PF13472">
    <property type="entry name" value="Lipase_GDSL_2"/>
    <property type="match status" value="1"/>
</dbReference>
<dbReference type="InterPro" id="IPR006311">
    <property type="entry name" value="TAT_signal"/>
</dbReference>
<keyword evidence="1" id="KW-0732">Signal</keyword>
<protein>
    <submittedName>
        <fullName evidence="3">SGNH/GDSL hydrolase family protein</fullName>
    </submittedName>
</protein>
<dbReference type="SUPFAM" id="SSF52266">
    <property type="entry name" value="SGNH hydrolase"/>
    <property type="match status" value="1"/>
</dbReference>
<comment type="caution">
    <text evidence="3">The sequence shown here is derived from an EMBL/GenBank/DDBJ whole genome shotgun (WGS) entry which is preliminary data.</text>
</comment>
<evidence type="ECO:0000256" key="1">
    <source>
        <dbReference type="SAM" id="SignalP"/>
    </source>
</evidence>
<dbReference type="Proteomes" id="UP000265742">
    <property type="component" value="Unassembled WGS sequence"/>
</dbReference>
<dbReference type="EMBL" id="QXTG01000001">
    <property type="protein sequence ID" value="RIX31061.1"/>
    <property type="molecule type" value="Genomic_DNA"/>
</dbReference>
<reference evidence="4" key="1">
    <citation type="submission" date="2018-09" db="EMBL/GenBank/DDBJ databases">
        <authorList>
            <person name="Kim I."/>
        </authorList>
    </citation>
    <scope>NUCLEOTIDE SEQUENCE [LARGE SCALE GENOMIC DNA]</scope>
    <source>
        <strain evidence="4">DD4a</strain>
    </source>
</reference>
<keyword evidence="4" id="KW-1185">Reference proteome</keyword>
<dbReference type="InterPro" id="IPR013830">
    <property type="entry name" value="SGNH_hydro"/>
</dbReference>
<evidence type="ECO:0000313" key="3">
    <source>
        <dbReference type="EMBL" id="RIX31061.1"/>
    </source>
</evidence>
<dbReference type="OrthoDB" id="8215557at2"/>
<sequence length="234" mass="23884">MQQDRRARLSRRGGLLAVGAAVGLAGVSATAPAAIGRTAASVPSTRAIHLIGDSWAAGLFADPSHALGQVAAAALGMTITVDAISGTGYVATAGAEDYLQRAQEASGRHRLVIVQGGSNDVGEDLDAIAAAATGTWRTLARRFPAARLLALGPGPDPEPVDADQRAVDAALRRAVTAQGVPYVSMLDEDWIPAARASAVLGAITKHPTPAGQQYLGLRLAAAIRLIHPEVLTGV</sequence>
<dbReference type="Gene3D" id="3.40.50.1110">
    <property type="entry name" value="SGNH hydrolase"/>
    <property type="match status" value="1"/>
</dbReference>
<feature type="domain" description="SGNH hydrolase-type esterase" evidence="2">
    <location>
        <begin position="50"/>
        <end position="213"/>
    </location>
</feature>
<evidence type="ECO:0000259" key="2">
    <source>
        <dbReference type="Pfam" id="PF13472"/>
    </source>
</evidence>
<dbReference type="CDD" id="cd00229">
    <property type="entry name" value="SGNH_hydrolase"/>
    <property type="match status" value="1"/>
</dbReference>
<dbReference type="PROSITE" id="PS51318">
    <property type="entry name" value="TAT"/>
    <property type="match status" value="1"/>
</dbReference>
<proteinExistence type="predicted"/>
<feature type="signal peptide" evidence="1">
    <location>
        <begin position="1"/>
        <end position="33"/>
    </location>
</feature>
<name>A0A3A1U3E0_9MICO</name>
<dbReference type="AlphaFoldDB" id="A0A3A1U3E0"/>
<dbReference type="InterPro" id="IPR036514">
    <property type="entry name" value="SGNH_hydro_sf"/>
</dbReference>